<dbReference type="EMBL" id="LAZR01001313">
    <property type="protein sequence ID" value="KKN46759.1"/>
    <property type="molecule type" value="Genomic_DNA"/>
</dbReference>
<reference evidence="1" key="1">
    <citation type="journal article" date="2015" name="Nature">
        <title>Complex archaea that bridge the gap between prokaryotes and eukaryotes.</title>
        <authorList>
            <person name="Spang A."/>
            <person name="Saw J.H."/>
            <person name="Jorgensen S.L."/>
            <person name="Zaremba-Niedzwiedzka K."/>
            <person name="Martijn J."/>
            <person name="Lind A.E."/>
            <person name="van Eijk R."/>
            <person name="Schleper C."/>
            <person name="Guy L."/>
            <person name="Ettema T.J."/>
        </authorList>
    </citation>
    <scope>NUCLEOTIDE SEQUENCE</scope>
</reference>
<comment type="caution">
    <text evidence="1">The sequence shown here is derived from an EMBL/GenBank/DDBJ whole genome shotgun (WGS) entry which is preliminary data.</text>
</comment>
<accession>A0A0F9QWG1</accession>
<proteinExistence type="predicted"/>
<evidence type="ECO:0008006" key="2">
    <source>
        <dbReference type="Google" id="ProtNLM"/>
    </source>
</evidence>
<evidence type="ECO:0000313" key="1">
    <source>
        <dbReference type="EMBL" id="KKN46759.1"/>
    </source>
</evidence>
<gene>
    <name evidence="1" type="ORF">LCGC14_0669830</name>
</gene>
<organism evidence="1">
    <name type="scientific">marine sediment metagenome</name>
    <dbReference type="NCBI Taxonomy" id="412755"/>
    <lineage>
        <taxon>unclassified sequences</taxon>
        <taxon>metagenomes</taxon>
        <taxon>ecological metagenomes</taxon>
    </lineage>
</organism>
<protein>
    <recommendedName>
        <fullName evidence="2">Phosphotyrosine protein phosphatase I domain-containing protein</fullName>
    </recommendedName>
</protein>
<sequence>MRKLRVLTICLGGTNRSTGLADYLRGNMGCDALPASHHWTQDETLEMLCKWADVIIPVEPEYADRPYKMGYRGKTIIFDIGPDVFGAPRNEALQKIFKVTRHKELKVLIDCWKLCV</sequence>
<name>A0A0F9QWG1_9ZZZZ</name>
<dbReference type="AlphaFoldDB" id="A0A0F9QWG1"/>